<reference evidence="2 3" key="1">
    <citation type="submission" date="2023-07" db="EMBL/GenBank/DDBJ databases">
        <title>Genomic Encyclopedia of Type Strains, Phase IV (KMG-IV): sequencing the most valuable type-strain genomes for metagenomic binning, comparative biology and taxonomic classification.</title>
        <authorList>
            <person name="Goeker M."/>
        </authorList>
    </citation>
    <scope>NUCLEOTIDE SEQUENCE [LARGE SCALE GENOMIC DNA]</scope>
    <source>
        <strain evidence="2 3">NIO-1023</strain>
    </source>
</reference>
<dbReference type="RefSeq" id="WP_307468657.1">
    <property type="nucleotide sequence ID" value="NZ_JAURUR010000017.1"/>
</dbReference>
<sequence length="805" mass="86412">MLEPSAPAAPKKKAHPPKKTAQKKTPAKAAARPAPAVKKAAQKTAPALKAKQATPTRTVPPVQPKKAAAKTETPKAATGVFGFFSREFKALRNLGSKQLSTIHASARKFVGDAKAFAKNPVQSLKNAGTGLAAAAAKSLGSARDAVGKKVKQFKDWYATPEGKAKFWKGVAMTGIAIATVATGGALTAPALALAAAVSAGGGIAAQVVENKVYNAAAKAKQQQDKNYKFKERKTFEGVSAKSIAIDAVVGSVGGPAFKFAGKVLVRGSVAVGKAALPLAKGLGHLGVGAARGAARRYLPAGVQTALKAVGSFTSKHAGKITQFTKRAAAKGMNAARSLKNGAGKAVTSVKDFVKKGANAAYAKTRFTRKYLMQQTRTLRRFAGKAADLPAHLRTAVRRKVKRTIVKFKRMDRNLLEAVKKNIEKSPTLKLGRKVRDIVDGLGNKASKNLVNLKVKTADGLDNFTAKAGEKFNQTRVMQYLRNVKDNTVKRLDDVVRQNPDGHYAKAIMEFRASGTAIRTHLGKVWGDASQELNKDLSRLLGRHGSVQADFKNLAEKGSRELYEAEVQLARSRAEARLREKVMQDTENAELLSISRTGQEINDAVREQARLKAVATANDAVSKASDVLTRQAEKYVARHPTTILEEQALKTQALEAAKKAAEHYFGKANEKKGLLEKAGMLITTPVRVPLNERLEKYEKVLQAVKSSTPLASVTLVGSEAVLEQTQKAVTTALEAPYKEMAKKAKESTDKSQDDKSAQAEPKKPTEEDGSELLKILDKAVDEFLPALNLDEFLSDVQKQLNMKGKD</sequence>
<dbReference type="Proteomes" id="UP001232163">
    <property type="component" value="Unassembled WGS sequence"/>
</dbReference>
<feature type="compositionally biased region" description="Basic residues" evidence="1">
    <location>
        <begin position="10"/>
        <end position="26"/>
    </location>
</feature>
<organism evidence="2 3">
    <name type="scientific">Deinococcus enclensis</name>
    <dbReference type="NCBI Taxonomy" id="1049582"/>
    <lineage>
        <taxon>Bacteria</taxon>
        <taxon>Thermotogati</taxon>
        <taxon>Deinococcota</taxon>
        <taxon>Deinococci</taxon>
        <taxon>Deinococcales</taxon>
        <taxon>Deinococcaceae</taxon>
        <taxon>Deinococcus</taxon>
    </lineage>
</organism>
<comment type="caution">
    <text evidence="2">The sequence shown here is derived from an EMBL/GenBank/DDBJ whole genome shotgun (WGS) entry which is preliminary data.</text>
</comment>
<feature type="region of interest" description="Disordered" evidence="1">
    <location>
        <begin position="1"/>
        <end position="73"/>
    </location>
</feature>
<proteinExistence type="predicted"/>
<keyword evidence="3" id="KW-1185">Reference proteome</keyword>
<accession>A0ABT9MH95</accession>
<evidence type="ECO:0000313" key="3">
    <source>
        <dbReference type="Proteomes" id="UP001232163"/>
    </source>
</evidence>
<feature type="compositionally biased region" description="Basic and acidic residues" evidence="1">
    <location>
        <begin position="739"/>
        <end position="765"/>
    </location>
</feature>
<gene>
    <name evidence="2" type="ORF">QO006_003426</name>
</gene>
<evidence type="ECO:0000313" key="2">
    <source>
        <dbReference type="EMBL" id="MDP9765968.1"/>
    </source>
</evidence>
<feature type="region of interest" description="Disordered" evidence="1">
    <location>
        <begin position="739"/>
        <end position="769"/>
    </location>
</feature>
<feature type="compositionally biased region" description="Low complexity" evidence="1">
    <location>
        <begin position="64"/>
        <end position="73"/>
    </location>
</feature>
<name>A0ABT9MH95_9DEIO</name>
<feature type="compositionally biased region" description="Low complexity" evidence="1">
    <location>
        <begin position="27"/>
        <end position="47"/>
    </location>
</feature>
<dbReference type="EMBL" id="JAURUR010000017">
    <property type="protein sequence ID" value="MDP9765968.1"/>
    <property type="molecule type" value="Genomic_DNA"/>
</dbReference>
<protein>
    <submittedName>
        <fullName evidence="2">CMP-N-acetylneuraminic acid synthetase</fullName>
    </submittedName>
</protein>
<evidence type="ECO:0000256" key="1">
    <source>
        <dbReference type="SAM" id="MobiDB-lite"/>
    </source>
</evidence>